<dbReference type="GO" id="GO:0016846">
    <property type="term" value="F:carbon-sulfur lyase activity"/>
    <property type="evidence" value="ECO:0007669"/>
    <property type="project" value="InterPro"/>
</dbReference>
<reference evidence="7" key="1">
    <citation type="submission" date="2016-10" db="EMBL/GenBank/DDBJ databases">
        <authorList>
            <person name="Varghese N."/>
            <person name="Submissions S."/>
        </authorList>
    </citation>
    <scope>NUCLEOTIDE SEQUENCE [LARGE SCALE GENOMIC DNA]</scope>
    <source>
        <strain evidence="7">CGMCC 1.11014</strain>
    </source>
</reference>
<dbReference type="OrthoDB" id="327703at2"/>
<keyword evidence="3" id="KW-0862">Zinc</keyword>
<gene>
    <name evidence="6" type="ORF">SAMN05216552_101244</name>
</gene>
<dbReference type="Pfam" id="PF04828">
    <property type="entry name" value="GFA"/>
    <property type="match status" value="1"/>
</dbReference>
<feature type="domain" description="CENP-V/GFA" evidence="5">
    <location>
        <begin position="2"/>
        <end position="105"/>
    </location>
</feature>
<keyword evidence="2" id="KW-0479">Metal-binding</keyword>
<dbReference type="AlphaFoldDB" id="A0A1I7JM47"/>
<sequence>MHTGGCFCGDLRYEADGAVSHRTNCHCTMCRRVAGAPCVAWFTVARAGFRYTRGAPTRFHSSPGVTRCFCPRCGTHLSFEDHRAQGEIDVTTASLDDPEALPPLDHTHAENQLSWLKLADGLPRFARSRAEGALI</sequence>
<organism evidence="6 7">
    <name type="scientific">Pseudoduganella namucuonensis</name>
    <dbReference type="NCBI Taxonomy" id="1035707"/>
    <lineage>
        <taxon>Bacteria</taxon>
        <taxon>Pseudomonadati</taxon>
        <taxon>Pseudomonadota</taxon>
        <taxon>Betaproteobacteria</taxon>
        <taxon>Burkholderiales</taxon>
        <taxon>Oxalobacteraceae</taxon>
        <taxon>Telluria group</taxon>
        <taxon>Pseudoduganella</taxon>
    </lineage>
</organism>
<keyword evidence="7" id="KW-1185">Reference proteome</keyword>
<dbReference type="RefSeq" id="WP_093556379.1">
    <property type="nucleotide sequence ID" value="NZ_FPBO01000012.1"/>
</dbReference>
<dbReference type="STRING" id="1035707.SAMN05216552_101244"/>
<keyword evidence="4" id="KW-0456">Lyase</keyword>
<accession>A0A1I7JM47</accession>
<evidence type="ECO:0000256" key="4">
    <source>
        <dbReference type="ARBA" id="ARBA00023239"/>
    </source>
</evidence>
<evidence type="ECO:0000256" key="3">
    <source>
        <dbReference type="ARBA" id="ARBA00022833"/>
    </source>
</evidence>
<evidence type="ECO:0000256" key="1">
    <source>
        <dbReference type="ARBA" id="ARBA00005495"/>
    </source>
</evidence>
<dbReference type="GO" id="GO:0046872">
    <property type="term" value="F:metal ion binding"/>
    <property type="evidence" value="ECO:0007669"/>
    <property type="project" value="UniProtKB-KW"/>
</dbReference>
<protein>
    <submittedName>
        <fullName evidence="6">Uncharacterized conserved protein</fullName>
    </submittedName>
</protein>
<dbReference type="InterPro" id="IPR006913">
    <property type="entry name" value="CENP-V/GFA"/>
</dbReference>
<evidence type="ECO:0000259" key="5">
    <source>
        <dbReference type="PROSITE" id="PS51891"/>
    </source>
</evidence>
<evidence type="ECO:0000313" key="6">
    <source>
        <dbReference type="EMBL" id="SFU86243.1"/>
    </source>
</evidence>
<comment type="similarity">
    <text evidence="1">Belongs to the Gfa family.</text>
</comment>
<dbReference type="PANTHER" id="PTHR33337">
    <property type="entry name" value="GFA DOMAIN-CONTAINING PROTEIN"/>
    <property type="match status" value="1"/>
</dbReference>
<evidence type="ECO:0000313" key="7">
    <source>
        <dbReference type="Proteomes" id="UP000199391"/>
    </source>
</evidence>
<dbReference type="PANTHER" id="PTHR33337:SF40">
    <property type="entry name" value="CENP-V_GFA DOMAIN-CONTAINING PROTEIN-RELATED"/>
    <property type="match status" value="1"/>
</dbReference>
<dbReference type="Gene3D" id="3.90.1590.10">
    <property type="entry name" value="glutathione-dependent formaldehyde- activating enzyme (gfa)"/>
    <property type="match status" value="1"/>
</dbReference>
<dbReference type="EMBL" id="FPBO01000012">
    <property type="protein sequence ID" value="SFU86243.1"/>
    <property type="molecule type" value="Genomic_DNA"/>
</dbReference>
<dbReference type="Proteomes" id="UP000199391">
    <property type="component" value="Unassembled WGS sequence"/>
</dbReference>
<dbReference type="PROSITE" id="PS51891">
    <property type="entry name" value="CENP_V_GFA"/>
    <property type="match status" value="1"/>
</dbReference>
<dbReference type="SUPFAM" id="SSF51316">
    <property type="entry name" value="Mss4-like"/>
    <property type="match status" value="1"/>
</dbReference>
<proteinExistence type="inferred from homology"/>
<dbReference type="InterPro" id="IPR011057">
    <property type="entry name" value="Mss4-like_sf"/>
</dbReference>
<evidence type="ECO:0000256" key="2">
    <source>
        <dbReference type="ARBA" id="ARBA00022723"/>
    </source>
</evidence>
<name>A0A1I7JM47_9BURK</name>